<keyword evidence="1" id="KW-0812">Transmembrane</keyword>
<reference evidence="2" key="2">
    <citation type="submission" date="2020-09" db="EMBL/GenBank/DDBJ databases">
        <authorList>
            <person name="Sun Q."/>
            <person name="Zhou Y."/>
        </authorList>
    </citation>
    <scope>NUCLEOTIDE SEQUENCE</scope>
    <source>
        <strain evidence="2">CGMCC 4.7306</strain>
    </source>
</reference>
<keyword evidence="1" id="KW-0472">Membrane</keyword>
<organism evidence="2 3">
    <name type="scientific">Microlunatus endophyticus</name>
    <dbReference type="NCBI Taxonomy" id="1716077"/>
    <lineage>
        <taxon>Bacteria</taxon>
        <taxon>Bacillati</taxon>
        <taxon>Actinomycetota</taxon>
        <taxon>Actinomycetes</taxon>
        <taxon>Propionibacteriales</taxon>
        <taxon>Propionibacteriaceae</taxon>
        <taxon>Microlunatus</taxon>
    </lineage>
</organism>
<accession>A0A917W392</accession>
<name>A0A917W392_9ACTN</name>
<proteinExistence type="predicted"/>
<dbReference type="EMBL" id="BMMZ01000003">
    <property type="protein sequence ID" value="GGL58634.1"/>
    <property type="molecule type" value="Genomic_DNA"/>
</dbReference>
<feature type="transmembrane region" description="Helical" evidence="1">
    <location>
        <begin position="36"/>
        <end position="56"/>
    </location>
</feature>
<feature type="transmembrane region" description="Helical" evidence="1">
    <location>
        <begin position="111"/>
        <end position="131"/>
    </location>
</feature>
<evidence type="ECO:0000256" key="1">
    <source>
        <dbReference type="SAM" id="Phobius"/>
    </source>
</evidence>
<dbReference type="AlphaFoldDB" id="A0A917W392"/>
<comment type="caution">
    <text evidence="2">The sequence shown here is derived from an EMBL/GenBank/DDBJ whole genome shotgun (WGS) entry which is preliminary data.</text>
</comment>
<dbReference type="Proteomes" id="UP000613840">
    <property type="component" value="Unassembled WGS sequence"/>
</dbReference>
<keyword evidence="1" id="KW-1133">Transmembrane helix</keyword>
<dbReference type="RefSeq" id="WP_188894689.1">
    <property type="nucleotide sequence ID" value="NZ_BMMZ01000003.1"/>
</dbReference>
<protein>
    <submittedName>
        <fullName evidence="2">Uncharacterized protein</fullName>
    </submittedName>
</protein>
<feature type="transmembrane region" description="Helical" evidence="1">
    <location>
        <begin position="62"/>
        <end position="85"/>
    </location>
</feature>
<gene>
    <name evidence="2" type="ORF">GCM10011575_16300</name>
</gene>
<keyword evidence="3" id="KW-1185">Reference proteome</keyword>
<evidence type="ECO:0000313" key="2">
    <source>
        <dbReference type="EMBL" id="GGL58634.1"/>
    </source>
</evidence>
<sequence length="190" mass="19898">MTESTNPEANHESGPGDVGIAGANPDLKWASTQRTLALVGAVLGLLALVATVVGLAPALEGYGFRLMAAIAALLLTLCCAANALCWQTELRVWRTGSGSASDPGYRQRFRLSLVAHVVSYVAVLIGMYGTLEGSALAGWASGAGTLHGIAFILMIFSQIVGGTQYLRRSGPPGTIPTYIRRLNAKVQSLR</sequence>
<reference evidence="2" key="1">
    <citation type="journal article" date="2014" name="Int. J. Syst. Evol. Microbiol.">
        <title>Complete genome sequence of Corynebacterium casei LMG S-19264T (=DSM 44701T), isolated from a smear-ripened cheese.</title>
        <authorList>
            <consortium name="US DOE Joint Genome Institute (JGI-PGF)"/>
            <person name="Walter F."/>
            <person name="Albersmeier A."/>
            <person name="Kalinowski J."/>
            <person name="Ruckert C."/>
        </authorList>
    </citation>
    <scope>NUCLEOTIDE SEQUENCE</scope>
    <source>
        <strain evidence="2">CGMCC 4.7306</strain>
    </source>
</reference>
<feature type="transmembrane region" description="Helical" evidence="1">
    <location>
        <begin position="137"/>
        <end position="160"/>
    </location>
</feature>
<evidence type="ECO:0000313" key="3">
    <source>
        <dbReference type="Proteomes" id="UP000613840"/>
    </source>
</evidence>